<evidence type="ECO:0000313" key="1">
    <source>
        <dbReference type="EMBL" id="CAI9609941.1"/>
    </source>
</evidence>
<dbReference type="EMBL" id="CATNWA010018867">
    <property type="protein sequence ID" value="CAI9609941.1"/>
    <property type="molecule type" value="Genomic_DNA"/>
</dbReference>
<gene>
    <name evidence="1" type="ORF">SPARVUS_LOCUS14334506</name>
</gene>
<dbReference type="Proteomes" id="UP001162483">
    <property type="component" value="Unassembled WGS sequence"/>
</dbReference>
<comment type="caution">
    <text evidence="1">The sequence shown here is derived from an EMBL/GenBank/DDBJ whole genome shotgun (WGS) entry which is preliminary data.</text>
</comment>
<proteinExistence type="predicted"/>
<evidence type="ECO:0000313" key="2">
    <source>
        <dbReference type="Proteomes" id="UP001162483"/>
    </source>
</evidence>
<accession>A0ABN9GKE2</accession>
<keyword evidence="2" id="KW-1185">Reference proteome</keyword>
<organism evidence="1 2">
    <name type="scientific">Staurois parvus</name>
    <dbReference type="NCBI Taxonomy" id="386267"/>
    <lineage>
        <taxon>Eukaryota</taxon>
        <taxon>Metazoa</taxon>
        <taxon>Chordata</taxon>
        <taxon>Craniata</taxon>
        <taxon>Vertebrata</taxon>
        <taxon>Euteleostomi</taxon>
        <taxon>Amphibia</taxon>
        <taxon>Batrachia</taxon>
        <taxon>Anura</taxon>
        <taxon>Neobatrachia</taxon>
        <taxon>Ranoidea</taxon>
        <taxon>Ranidae</taxon>
        <taxon>Staurois</taxon>
    </lineage>
</organism>
<name>A0ABN9GKE2_9NEOB</name>
<feature type="non-terminal residue" evidence="1">
    <location>
        <position position="71"/>
    </location>
</feature>
<sequence>MTSPRCGETEGGNSCWSRSFRRKRPVAGTKCFARMRVVPALTGILLHCFPLSGRAVHLGTWLLKATGWLFI</sequence>
<reference evidence="1" key="1">
    <citation type="submission" date="2023-05" db="EMBL/GenBank/DDBJ databases">
        <authorList>
            <person name="Stuckert A."/>
        </authorList>
    </citation>
    <scope>NUCLEOTIDE SEQUENCE</scope>
</reference>
<protein>
    <submittedName>
        <fullName evidence="1">Uncharacterized protein</fullName>
    </submittedName>
</protein>